<feature type="transmembrane region" description="Helical" evidence="2">
    <location>
        <begin position="40"/>
        <end position="65"/>
    </location>
</feature>
<organism evidence="3 4">
    <name type="scientific">Coccomyxa subellipsoidea</name>
    <dbReference type="NCBI Taxonomy" id="248742"/>
    <lineage>
        <taxon>Eukaryota</taxon>
        <taxon>Viridiplantae</taxon>
        <taxon>Chlorophyta</taxon>
        <taxon>core chlorophytes</taxon>
        <taxon>Trebouxiophyceae</taxon>
        <taxon>Trebouxiophyceae incertae sedis</taxon>
        <taxon>Coccomyxaceae</taxon>
        <taxon>Coccomyxa</taxon>
    </lineage>
</organism>
<keyword evidence="2" id="KW-1133">Transmembrane helix</keyword>
<keyword evidence="4" id="KW-1185">Reference proteome</keyword>
<keyword evidence="2" id="KW-0472">Membrane</keyword>
<evidence type="ECO:0000256" key="2">
    <source>
        <dbReference type="SAM" id="Phobius"/>
    </source>
</evidence>
<evidence type="ECO:0000256" key="1">
    <source>
        <dbReference type="SAM" id="MobiDB-lite"/>
    </source>
</evidence>
<name>A0ABR2Z352_9CHLO</name>
<keyword evidence="2" id="KW-0812">Transmembrane</keyword>
<protein>
    <submittedName>
        <fullName evidence="3">Uncharacterized protein</fullName>
    </submittedName>
</protein>
<evidence type="ECO:0000313" key="3">
    <source>
        <dbReference type="EMBL" id="KAK9918613.1"/>
    </source>
</evidence>
<feature type="compositionally biased region" description="Basic and acidic residues" evidence="1">
    <location>
        <begin position="14"/>
        <end position="28"/>
    </location>
</feature>
<dbReference type="Proteomes" id="UP001491310">
    <property type="component" value="Unassembled WGS sequence"/>
</dbReference>
<accession>A0ABR2Z352</accession>
<evidence type="ECO:0000313" key="4">
    <source>
        <dbReference type="Proteomes" id="UP001491310"/>
    </source>
</evidence>
<gene>
    <name evidence="3" type="ORF">WJX75_005360</name>
</gene>
<feature type="region of interest" description="Disordered" evidence="1">
    <location>
        <begin position="1"/>
        <end position="28"/>
    </location>
</feature>
<dbReference type="EMBL" id="JALJOT010000001">
    <property type="protein sequence ID" value="KAK9918613.1"/>
    <property type="molecule type" value="Genomic_DNA"/>
</dbReference>
<sequence length="73" mass="8386">MSKIRKRTAATTERIQDDVDEKKKEEKAEDLPTYCEIAKFVLVGLSFGLAIMIAMHGTRFIGMWLDGKMFSWT</sequence>
<comment type="caution">
    <text evidence="3">The sequence shown here is derived from an EMBL/GenBank/DDBJ whole genome shotgun (WGS) entry which is preliminary data.</text>
</comment>
<reference evidence="3 4" key="1">
    <citation type="journal article" date="2024" name="Nat. Commun.">
        <title>Phylogenomics reveals the evolutionary origins of lichenization in chlorophyte algae.</title>
        <authorList>
            <person name="Puginier C."/>
            <person name="Libourel C."/>
            <person name="Otte J."/>
            <person name="Skaloud P."/>
            <person name="Haon M."/>
            <person name="Grisel S."/>
            <person name="Petersen M."/>
            <person name="Berrin J.G."/>
            <person name="Delaux P.M."/>
            <person name="Dal Grande F."/>
            <person name="Keller J."/>
        </authorList>
    </citation>
    <scope>NUCLEOTIDE SEQUENCE [LARGE SCALE GENOMIC DNA]</scope>
    <source>
        <strain evidence="3 4">SAG 216-7</strain>
    </source>
</reference>
<proteinExistence type="predicted"/>